<dbReference type="Pfam" id="PF22629">
    <property type="entry name" value="ACT_AHAS_ss"/>
    <property type="match status" value="1"/>
</dbReference>
<name>A0A9D1LRQ7_9FIRM</name>
<reference evidence="14" key="1">
    <citation type="submission" date="2020-10" db="EMBL/GenBank/DDBJ databases">
        <authorList>
            <person name="Gilroy R."/>
        </authorList>
    </citation>
    <scope>NUCLEOTIDE SEQUENCE</scope>
    <source>
        <strain evidence="14">ChiSxjej2B14-8506</strain>
    </source>
</reference>
<keyword evidence="4 11" id="KW-0312">Gluconeogenesis</keyword>
<sequence>MNVSVFEALGPVMIGPSSSHTAGAARLARVAALAVQGEFDHVDFVLHGSFARTYLGHGTDRALVAGVLGLSASDERLPHAFELARMCNLTYTFSEEEMRDVHENTVRMVFHMKQGAPQTVVGSSIGGGQIVITSINGFDVEYTAQSNALVITQRDRKGVISHIAGALADHDINIGVMRLSRRARGDVACTIIEVDSPVSPDIVTQLRNLPDVMSVRAINLH</sequence>
<dbReference type="InterPro" id="IPR004643">
    <property type="entry name" value="Fe-S_L-Ser_bsu"/>
</dbReference>
<dbReference type="PANTHER" id="PTHR30182">
    <property type="entry name" value="L-SERINE DEHYDRATASE"/>
    <property type="match status" value="1"/>
</dbReference>
<dbReference type="InterPro" id="IPR029009">
    <property type="entry name" value="ASB_dom_sf"/>
</dbReference>
<dbReference type="EMBL" id="DVNK01000038">
    <property type="protein sequence ID" value="HIU46801.1"/>
    <property type="molecule type" value="Genomic_DNA"/>
</dbReference>
<keyword evidence="7 11" id="KW-0408">Iron</keyword>
<dbReference type="AlphaFoldDB" id="A0A9D1LRQ7"/>
<dbReference type="Gene3D" id="3.30.70.260">
    <property type="match status" value="1"/>
</dbReference>
<dbReference type="GO" id="GO:0003941">
    <property type="term" value="F:L-serine ammonia-lyase activity"/>
    <property type="evidence" value="ECO:0007669"/>
    <property type="project" value="UniProtKB-UniRule"/>
</dbReference>
<evidence type="ECO:0000256" key="7">
    <source>
        <dbReference type="ARBA" id="ARBA00023004"/>
    </source>
</evidence>
<reference evidence="14" key="2">
    <citation type="journal article" date="2021" name="PeerJ">
        <title>Extensive microbial diversity within the chicken gut microbiome revealed by metagenomics and culture.</title>
        <authorList>
            <person name="Gilroy R."/>
            <person name="Ravi A."/>
            <person name="Getino M."/>
            <person name="Pursley I."/>
            <person name="Horton D.L."/>
            <person name="Alikhan N.F."/>
            <person name="Baker D."/>
            <person name="Gharbi K."/>
            <person name="Hall N."/>
            <person name="Watson M."/>
            <person name="Adriaenssens E.M."/>
            <person name="Foster-Nyarko E."/>
            <person name="Jarju S."/>
            <person name="Secka A."/>
            <person name="Antonio M."/>
            <person name="Oren A."/>
            <person name="Chaudhuri R.R."/>
            <person name="La Ragione R."/>
            <person name="Hildebrand F."/>
            <person name="Pallen M.J."/>
        </authorList>
    </citation>
    <scope>NUCLEOTIDE SEQUENCE</scope>
    <source>
        <strain evidence="14">ChiSxjej2B14-8506</strain>
    </source>
</reference>
<evidence type="ECO:0000256" key="11">
    <source>
        <dbReference type="PIRNR" id="PIRNR036692"/>
    </source>
</evidence>
<evidence type="ECO:0000256" key="4">
    <source>
        <dbReference type="ARBA" id="ARBA00022432"/>
    </source>
</evidence>
<proteinExistence type="inferred from homology"/>
<dbReference type="Proteomes" id="UP000824123">
    <property type="component" value="Unassembled WGS sequence"/>
</dbReference>
<dbReference type="SUPFAM" id="SSF55021">
    <property type="entry name" value="ACT-like"/>
    <property type="match status" value="1"/>
</dbReference>
<dbReference type="Gene3D" id="3.30.1330.90">
    <property type="entry name" value="D-3-phosphoglycerate dehydrogenase, domain 3"/>
    <property type="match status" value="1"/>
</dbReference>
<dbReference type="PROSITE" id="PS51671">
    <property type="entry name" value="ACT"/>
    <property type="match status" value="1"/>
</dbReference>
<dbReference type="SUPFAM" id="SSF143548">
    <property type="entry name" value="Serine metabolism enzymes domain"/>
    <property type="match status" value="1"/>
</dbReference>
<evidence type="ECO:0000256" key="10">
    <source>
        <dbReference type="ARBA" id="ARBA00049406"/>
    </source>
</evidence>
<dbReference type="InterPro" id="IPR051318">
    <property type="entry name" value="Fe-S_L-Ser"/>
</dbReference>
<dbReference type="InterPro" id="IPR054480">
    <property type="entry name" value="AHAS_small-like_ACT"/>
</dbReference>
<comment type="caution">
    <text evidence="14">The sequence shown here is derived from an EMBL/GenBank/DDBJ whole genome shotgun (WGS) entry which is preliminary data.</text>
</comment>
<evidence type="ECO:0000256" key="9">
    <source>
        <dbReference type="ARBA" id="ARBA00023239"/>
    </source>
</evidence>
<dbReference type="InterPro" id="IPR002912">
    <property type="entry name" value="ACT_dom"/>
</dbReference>
<gene>
    <name evidence="14" type="primary">sdaAB</name>
    <name evidence="14" type="ORF">IAC59_06045</name>
</gene>
<comment type="similarity">
    <text evidence="3 11 12">Belongs to the iron-sulfur dependent L-serine dehydratase family.</text>
</comment>
<evidence type="ECO:0000259" key="13">
    <source>
        <dbReference type="PROSITE" id="PS51671"/>
    </source>
</evidence>
<evidence type="ECO:0000256" key="8">
    <source>
        <dbReference type="ARBA" id="ARBA00023014"/>
    </source>
</evidence>
<dbReference type="GO" id="GO:0006094">
    <property type="term" value="P:gluconeogenesis"/>
    <property type="evidence" value="ECO:0007669"/>
    <property type="project" value="UniProtKB-UniRule"/>
</dbReference>
<dbReference type="InterPro" id="IPR045865">
    <property type="entry name" value="ACT-like_dom_sf"/>
</dbReference>
<evidence type="ECO:0000256" key="3">
    <source>
        <dbReference type="ARBA" id="ARBA00008636"/>
    </source>
</evidence>
<organism evidence="14 15">
    <name type="scientific">Candidatus Fimadaptatus faecigallinarum</name>
    <dbReference type="NCBI Taxonomy" id="2840814"/>
    <lineage>
        <taxon>Bacteria</taxon>
        <taxon>Bacillati</taxon>
        <taxon>Bacillota</taxon>
        <taxon>Clostridia</taxon>
        <taxon>Eubacteriales</taxon>
        <taxon>Candidatus Fimadaptatus</taxon>
    </lineage>
</organism>
<dbReference type="Pfam" id="PF03315">
    <property type="entry name" value="SDH_beta"/>
    <property type="match status" value="1"/>
</dbReference>
<comment type="pathway">
    <text evidence="2 11">Carbohydrate biosynthesis; gluconeogenesis.</text>
</comment>
<accession>A0A9D1LRQ7</accession>
<keyword evidence="9 11" id="KW-0456">Lyase</keyword>
<evidence type="ECO:0000256" key="5">
    <source>
        <dbReference type="ARBA" id="ARBA00022485"/>
    </source>
</evidence>
<keyword evidence="6 11" id="KW-0479">Metal-binding</keyword>
<dbReference type="GO" id="GO:0051539">
    <property type="term" value="F:4 iron, 4 sulfur cluster binding"/>
    <property type="evidence" value="ECO:0007669"/>
    <property type="project" value="UniProtKB-UniRule"/>
</dbReference>
<keyword evidence="8 11" id="KW-0411">Iron-sulfur</keyword>
<evidence type="ECO:0000256" key="2">
    <source>
        <dbReference type="ARBA" id="ARBA00004742"/>
    </source>
</evidence>
<dbReference type="GO" id="GO:0046872">
    <property type="term" value="F:metal ion binding"/>
    <property type="evidence" value="ECO:0007669"/>
    <property type="project" value="UniProtKB-UniRule"/>
</dbReference>
<dbReference type="InterPro" id="IPR005131">
    <property type="entry name" value="Ser_deHydtase_bsu"/>
</dbReference>
<dbReference type="PIRSF" id="PIRSF036692">
    <property type="entry name" value="SDH_B"/>
    <property type="match status" value="1"/>
</dbReference>
<evidence type="ECO:0000313" key="14">
    <source>
        <dbReference type="EMBL" id="HIU46801.1"/>
    </source>
</evidence>
<keyword evidence="5 11" id="KW-0004">4Fe-4S</keyword>
<comment type="cofactor">
    <cofactor evidence="1 12">
        <name>[4Fe-4S] cluster</name>
        <dbReference type="ChEBI" id="CHEBI:49883"/>
    </cofactor>
</comment>
<feature type="domain" description="ACT" evidence="13">
    <location>
        <begin position="148"/>
        <end position="220"/>
    </location>
</feature>
<dbReference type="PANTHER" id="PTHR30182:SF12">
    <property type="entry name" value="L-SERINE DEHYDRATASE, BETA CHAIN-RELATED"/>
    <property type="match status" value="1"/>
</dbReference>
<evidence type="ECO:0000256" key="12">
    <source>
        <dbReference type="RuleBase" id="RU366059"/>
    </source>
</evidence>
<dbReference type="CDD" id="cd04903">
    <property type="entry name" value="ACT_LSD"/>
    <property type="match status" value="1"/>
</dbReference>
<dbReference type="NCBIfam" id="TIGR00719">
    <property type="entry name" value="sda_beta"/>
    <property type="match status" value="1"/>
</dbReference>
<comment type="catalytic activity">
    <reaction evidence="10 11 12">
        <text>L-serine = pyruvate + NH4(+)</text>
        <dbReference type="Rhea" id="RHEA:19169"/>
        <dbReference type="ChEBI" id="CHEBI:15361"/>
        <dbReference type="ChEBI" id="CHEBI:28938"/>
        <dbReference type="ChEBI" id="CHEBI:33384"/>
        <dbReference type="EC" id="4.3.1.17"/>
    </reaction>
</comment>
<evidence type="ECO:0000256" key="1">
    <source>
        <dbReference type="ARBA" id="ARBA00001966"/>
    </source>
</evidence>
<evidence type="ECO:0000313" key="15">
    <source>
        <dbReference type="Proteomes" id="UP000824123"/>
    </source>
</evidence>
<protein>
    <recommendedName>
        <fullName evidence="11">L-serine deaminase</fullName>
    </recommendedName>
</protein>
<evidence type="ECO:0000256" key="6">
    <source>
        <dbReference type="ARBA" id="ARBA00022723"/>
    </source>
</evidence>